<keyword evidence="2" id="KW-0378">Hydrolase</keyword>
<dbReference type="SUPFAM" id="SSF56784">
    <property type="entry name" value="HAD-like"/>
    <property type="match status" value="1"/>
</dbReference>
<dbReference type="PRINTS" id="PR00413">
    <property type="entry name" value="HADHALOGNASE"/>
</dbReference>
<accession>A0AA40X4F7</accession>
<dbReference type="SFLD" id="SFLDS00003">
    <property type="entry name" value="Haloacid_Dehalogenase"/>
    <property type="match status" value="1"/>
</dbReference>
<dbReference type="Gene3D" id="3.40.50.1000">
    <property type="entry name" value="HAD superfamily/HAD-like"/>
    <property type="match status" value="1"/>
</dbReference>
<dbReference type="Pfam" id="PF00702">
    <property type="entry name" value="Hydrolase"/>
    <property type="match status" value="1"/>
</dbReference>
<reference evidence="3" key="1">
    <citation type="submission" date="2016-12" db="EMBL/GenBank/DDBJ databases">
        <authorList>
            <person name="Le Fleche-Mateos A."/>
        </authorList>
    </citation>
    <scope>NUCLEOTIDE SEQUENCE</scope>
    <source>
        <strain evidence="3">213</strain>
    </source>
</reference>
<evidence type="ECO:0000256" key="1">
    <source>
        <dbReference type="ARBA" id="ARBA00022723"/>
    </source>
</evidence>
<dbReference type="GO" id="GO:0008967">
    <property type="term" value="F:phosphoglycolate phosphatase activity"/>
    <property type="evidence" value="ECO:0007669"/>
    <property type="project" value="TreeGrafter"/>
</dbReference>
<dbReference type="RefSeq" id="WP_055776100.1">
    <property type="nucleotide sequence ID" value="NZ_CBCSCF010000015.1"/>
</dbReference>
<keyword evidence="1" id="KW-0479">Metal-binding</keyword>
<reference evidence="2" key="3">
    <citation type="submission" date="2020-11" db="EMBL/GenBank/DDBJ databases">
        <authorList>
            <person name="Lee S.D."/>
        </authorList>
    </citation>
    <scope>NUCLEOTIDE SEQUENCE</scope>
    <source>
        <strain evidence="2">SAP-2</strain>
    </source>
</reference>
<dbReference type="GO" id="GO:0008253">
    <property type="term" value="F:5'-nucleotidase activity"/>
    <property type="evidence" value="ECO:0007669"/>
    <property type="project" value="UniProtKB-EC"/>
</dbReference>
<dbReference type="EMBL" id="JADMKS010000007">
    <property type="protein sequence ID" value="MBF6638350.1"/>
    <property type="molecule type" value="Genomic_DNA"/>
</dbReference>
<dbReference type="EC" id="3.1.3.5" evidence="2"/>
<evidence type="ECO:0000313" key="4">
    <source>
        <dbReference type="Proteomes" id="UP000192722"/>
    </source>
</evidence>
<dbReference type="InterPro" id="IPR023214">
    <property type="entry name" value="HAD_sf"/>
</dbReference>
<dbReference type="Proteomes" id="UP000192722">
    <property type="component" value="Unassembled WGS sequence"/>
</dbReference>
<dbReference type="GO" id="GO:0006281">
    <property type="term" value="P:DNA repair"/>
    <property type="evidence" value="ECO:0007669"/>
    <property type="project" value="TreeGrafter"/>
</dbReference>
<dbReference type="NCBIfam" id="NF011564">
    <property type="entry name" value="PRK14988.1"/>
    <property type="match status" value="1"/>
</dbReference>
<protein>
    <submittedName>
        <fullName evidence="2">GMP/IMP nucleotidase</fullName>
        <ecNumber evidence="2">3.1.3.5</ecNumber>
    </submittedName>
</protein>
<dbReference type="SFLD" id="SFLDG01129">
    <property type="entry name" value="C1.5:_HAD__Beta-PGM__Phosphata"/>
    <property type="match status" value="1"/>
</dbReference>
<dbReference type="NCBIfam" id="TIGR01509">
    <property type="entry name" value="HAD-SF-IA-v3"/>
    <property type="match status" value="1"/>
</dbReference>
<dbReference type="EMBL" id="MRWD01000013">
    <property type="protein sequence ID" value="ORJ21909.1"/>
    <property type="molecule type" value="Genomic_DNA"/>
</dbReference>
<reference evidence="3 4" key="2">
    <citation type="journal article" date="2017" name="Int. J. Syst. Evol. Microbiol.">
        <title>Rouxiella badensis sp. nov. and Rouxiella silvae sp. nov. isolated from peat bog soil in Germany and emendation of the genus description.</title>
        <authorList>
            <person name="Le Fleche-Mateos A."/>
            <person name="Kugler J.H."/>
            <person name="Hansen S.H."/>
            <person name="Syldatk C."/>
            <person name="Hausmann R."/>
            <person name="Lomprez F."/>
            <person name="Vandenbogaert M."/>
            <person name="Manuguerra J.C."/>
            <person name="Grimont P.A."/>
        </authorList>
    </citation>
    <scope>NUCLEOTIDE SEQUENCE [LARGE SCALE GENOMIC DNA]</scope>
    <source>
        <strain evidence="3 4">213</strain>
    </source>
</reference>
<dbReference type="GO" id="GO:0005829">
    <property type="term" value="C:cytosol"/>
    <property type="evidence" value="ECO:0007669"/>
    <property type="project" value="TreeGrafter"/>
</dbReference>
<organism evidence="2 5">
    <name type="scientific">Rouxiella silvae</name>
    <dbReference type="NCBI Taxonomy" id="1646373"/>
    <lineage>
        <taxon>Bacteria</taxon>
        <taxon>Pseudomonadati</taxon>
        <taxon>Pseudomonadota</taxon>
        <taxon>Gammaproteobacteria</taxon>
        <taxon>Enterobacterales</taxon>
        <taxon>Yersiniaceae</taxon>
        <taxon>Rouxiella</taxon>
    </lineage>
</organism>
<dbReference type="PANTHER" id="PTHR43434">
    <property type="entry name" value="PHOSPHOGLYCOLATE PHOSPHATASE"/>
    <property type="match status" value="1"/>
</dbReference>
<sequence length="221" mass="25421">MSLDLDWKNIDTVLLDMDGTLLDLAFDSRFWLEQVPLALSEKQQIPMDEARQYIHREYLAVQHTMNWYCFDYWSKKLDLDIYQMTTDNGSNAKLREDTTPFLQQLRQSGRRTILLTNAHPHSLAVKVKHTGLDQHLDLLLSTHTFGYPKEDQRLWAAVQQQTGFAPERTLFVDDGEPILDAAKTYGIRYCLGIENPDSTTSAKSFKGHPSISDYRSLLPLG</sequence>
<evidence type="ECO:0000313" key="5">
    <source>
        <dbReference type="Proteomes" id="UP000705283"/>
    </source>
</evidence>
<keyword evidence="4" id="KW-1185">Reference proteome</keyword>
<dbReference type="GO" id="GO:0046872">
    <property type="term" value="F:metal ion binding"/>
    <property type="evidence" value="ECO:0007669"/>
    <property type="project" value="UniProtKB-KW"/>
</dbReference>
<evidence type="ECO:0000313" key="2">
    <source>
        <dbReference type="EMBL" id="MBF6638350.1"/>
    </source>
</evidence>
<name>A0AA40X4F7_9GAMM</name>
<dbReference type="InterPro" id="IPR036412">
    <property type="entry name" value="HAD-like_sf"/>
</dbReference>
<dbReference type="AlphaFoldDB" id="A0AA40X4F7"/>
<proteinExistence type="predicted"/>
<dbReference type="InterPro" id="IPR006439">
    <property type="entry name" value="HAD-SF_hydro_IA"/>
</dbReference>
<dbReference type="InterPro" id="IPR050155">
    <property type="entry name" value="HAD-like_hydrolase_sf"/>
</dbReference>
<dbReference type="Proteomes" id="UP000705283">
    <property type="component" value="Unassembled WGS sequence"/>
</dbReference>
<dbReference type="PANTHER" id="PTHR43434:SF3">
    <property type="entry name" value="GMP_IMP NUCLEOTIDASE YRFG"/>
    <property type="match status" value="1"/>
</dbReference>
<comment type="caution">
    <text evidence="2">The sequence shown here is derived from an EMBL/GenBank/DDBJ whole genome shotgun (WGS) entry which is preliminary data.</text>
</comment>
<dbReference type="CDD" id="cd01427">
    <property type="entry name" value="HAD_like"/>
    <property type="match status" value="1"/>
</dbReference>
<reference evidence="2" key="4">
    <citation type="submission" date="2022-09" db="EMBL/GenBank/DDBJ databases">
        <title>Rouxiella aceris sp. nov., isolated from tree sap and emended description of the genus Rhouxiella.</title>
        <authorList>
            <person name="Kim I.S."/>
        </authorList>
    </citation>
    <scope>NUCLEOTIDE SEQUENCE</scope>
    <source>
        <strain evidence="2">SAP-2</strain>
    </source>
</reference>
<evidence type="ECO:0000313" key="3">
    <source>
        <dbReference type="EMBL" id="ORJ21909.1"/>
    </source>
</evidence>
<gene>
    <name evidence="2" type="primary">yrfG</name>
    <name evidence="3" type="ORF">BS639_07190</name>
    <name evidence="2" type="ORF">ITX54_16920</name>
</gene>